<evidence type="ECO:0000313" key="1">
    <source>
        <dbReference type="EMBL" id="RDY27816.1"/>
    </source>
</evidence>
<evidence type="ECO:0000313" key="2">
    <source>
        <dbReference type="Proteomes" id="UP000215694"/>
    </source>
</evidence>
<protein>
    <recommendedName>
        <fullName evidence="3">YgiT-type zinc finger protein</fullName>
    </recommendedName>
</protein>
<keyword evidence="2" id="KW-1185">Reference proteome</keyword>
<name>A0A371J569_9FIRM</name>
<dbReference type="Proteomes" id="UP000215694">
    <property type="component" value="Unassembled WGS sequence"/>
</dbReference>
<dbReference type="OrthoDB" id="2084883at2"/>
<dbReference type="AlphaFoldDB" id="A0A371J569"/>
<gene>
    <name evidence="1" type="ORF">CHL78_007360</name>
</gene>
<accession>A0A371J569</accession>
<sequence length="83" mass="9614">MLKCKDCKKWLTSTRTQLAVDSNNTVKKVINIPAKECHMCGKITINDSTMKRVNRYINECKEEVLDFQKYEDDESVASNELLL</sequence>
<comment type="caution">
    <text evidence="1">The sequence shown here is derived from an EMBL/GenBank/DDBJ whole genome shotgun (WGS) entry which is preliminary data.</text>
</comment>
<dbReference type="EMBL" id="NOJY02000010">
    <property type="protein sequence ID" value="RDY27816.1"/>
    <property type="molecule type" value="Genomic_DNA"/>
</dbReference>
<evidence type="ECO:0008006" key="3">
    <source>
        <dbReference type="Google" id="ProtNLM"/>
    </source>
</evidence>
<organism evidence="1 2">
    <name type="scientific">Romboutsia weinsteinii</name>
    <dbReference type="NCBI Taxonomy" id="2020949"/>
    <lineage>
        <taxon>Bacteria</taxon>
        <taxon>Bacillati</taxon>
        <taxon>Bacillota</taxon>
        <taxon>Clostridia</taxon>
        <taxon>Peptostreptococcales</taxon>
        <taxon>Peptostreptococcaceae</taxon>
        <taxon>Romboutsia</taxon>
    </lineage>
</organism>
<dbReference type="RefSeq" id="WP_094369151.1">
    <property type="nucleotide sequence ID" value="NZ_NOJY02000010.1"/>
</dbReference>
<proteinExistence type="predicted"/>
<reference evidence="1 2" key="1">
    <citation type="journal article" date="2017" name="Genome Announc.">
        <title>Draft Genome Sequence of Romboutsia weinsteinii sp. nov. Strain CCRI-19649(T) Isolated from Surface Water.</title>
        <authorList>
            <person name="Maheux A.F."/>
            <person name="Boudreau D.K."/>
            <person name="Berube E."/>
            <person name="Boissinot M."/>
            <person name="Cantin P."/>
            <person name="Raymond F."/>
            <person name="Corbeil J."/>
            <person name="Omar R.F."/>
            <person name="Bergeron M.G."/>
        </authorList>
    </citation>
    <scope>NUCLEOTIDE SEQUENCE [LARGE SCALE GENOMIC DNA]</scope>
    <source>
        <strain evidence="1 2">CCRI-19649</strain>
    </source>
</reference>